<protein>
    <recommendedName>
        <fullName evidence="12">Cytochrome P450</fullName>
    </recommendedName>
</protein>
<dbReference type="InterPro" id="IPR002401">
    <property type="entry name" value="Cyt_P450_E_grp-I"/>
</dbReference>
<dbReference type="STRING" id="180498.A0A067LD51"/>
<dbReference type="InterPro" id="IPR001128">
    <property type="entry name" value="Cyt_P450"/>
</dbReference>
<accession>A0A067LD51</accession>
<evidence type="ECO:0000256" key="7">
    <source>
        <dbReference type="ARBA" id="ARBA00023033"/>
    </source>
</evidence>
<dbReference type="GO" id="GO:0016705">
    <property type="term" value="F:oxidoreductase activity, acting on paired donors, with incorporation or reduction of molecular oxygen"/>
    <property type="evidence" value="ECO:0007669"/>
    <property type="project" value="InterPro"/>
</dbReference>
<gene>
    <name evidence="10" type="ORF">JCGZ_10251</name>
</gene>
<dbReference type="GO" id="GO:0005506">
    <property type="term" value="F:iron ion binding"/>
    <property type="evidence" value="ECO:0007669"/>
    <property type="project" value="InterPro"/>
</dbReference>
<dbReference type="PRINTS" id="PR00463">
    <property type="entry name" value="EP450I"/>
</dbReference>
<organism evidence="10 11">
    <name type="scientific">Jatropha curcas</name>
    <name type="common">Barbados nut</name>
    <dbReference type="NCBI Taxonomy" id="180498"/>
    <lineage>
        <taxon>Eukaryota</taxon>
        <taxon>Viridiplantae</taxon>
        <taxon>Streptophyta</taxon>
        <taxon>Embryophyta</taxon>
        <taxon>Tracheophyta</taxon>
        <taxon>Spermatophyta</taxon>
        <taxon>Magnoliopsida</taxon>
        <taxon>eudicotyledons</taxon>
        <taxon>Gunneridae</taxon>
        <taxon>Pentapetalae</taxon>
        <taxon>rosids</taxon>
        <taxon>fabids</taxon>
        <taxon>Malpighiales</taxon>
        <taxon>Euphorbiaceae</taxon>
        <taxon>Crotonoideae</taxon>
        <taxon>Jatropheae</taxon>
        <taxon>Jatropha</taxon>
    </lineage>
</organism>
<evidence type="ECO:0000256" key="3">
    <source>
        <dbReference type="ARBA" id="ARBA00022617"/>
    </source>
</evidence>
<evidence type="ECO:0000256" key="5">
    <source>
        <dbReference type="ARBA" id="ARBA00023002"/>
    </source>
</evidence>
<evidence type="ECO:0000256" key="4">
    <source>
        <dbReference type="ARBA" id="ARBA00022723"/>
    </source>
</evidence>
<dbReference type="AlphaFoldDB" id="A0A067LD51"/>
<dbReference type="Pfam" id="PF00067">
    <property type="entry name" value="p450"/>
    <property type="match status" value="1"/>
</dbReference>
<dbReference type="InterPro" id="IPR017972">
    <property type="entry name" value="Cyt_P450_CS"/>
</dbReference>
<comment type="similarity">
    <text evidence="2 9">Belongs to the cytochrome P450 family.</text>
</comment>
<evidence type="ECO:0000313" key="11">
    <source>
        <dbReference type="Proteomes" id="UP000027138"/>
    </source>
</evidence>
<keyword evidence="11" id="KW-1185">Reference proteome</keyword>
<evidence type="ECO:0000256" key="6">
    <source>
        <dbReference type="ARBA" id="ARBA00023004"/>
    </source>
</evidence>
<keyword evidence="5 9" id="KW-0560">Oxidoreductase</keyword>
<dbReference type="InterPro" id="IPR036396">
    <property type="entry name" value="Cyt_P450_sf"/>
</dbReference>
<dbReference type="SUPFAM" id="SSF48264">
    <property type="entry name" value="Cytochrome P450"/>
    <property type="match status" value="1"/>
</dbReference>
<feature type="binding site" description="axial binding residue" evidence="8">
    <location>
        <position position="411"/>
    </location>
    <ligand>
        <name>heme</name>
        <dbReference type="ChEBI" id="CHEBI:30413"/>
    </ligand>
    <ligandPart>
        <name>Fe</name>
        <dbReference type="ChEBI" id="CHEBI:18248"/>
    </ligandPart>
</feature>
<reference evidence="10 11" key="1">
    <citation type="journal article" date="2014" name="PLoS ONE">
        <title>Global Analysis of Gene Expression Profiles in Physic Nut (Jatropha curcas L.) Seedlings Exposed to Salt Stress.</title>
        <authorList>
            <person name="Zhang L."/>
            <person name="Zhang C."/>
            <person name="Wu P."/>
            <person name="Chen Y."/>
            <person name="Li M."/>
            <person name="Jiang H."/>
            <person name="Wu G."/>
        </authorList>
    </citation>
    <scope>NUCLEOTIDE SEQUENCE [LARGE SCALE GENOMIC DNA]</scope>
    <source>
        <strain evidence="11">cv. GZQX0401</strain>
        <tissue evidence="10">Young leaves</tissue>
    </source>
</reference>
<dbReference type="OrthoDB" id="847092at2759"/>
<dbReference type="EMBL" id="KK914219">
    <property type="protein sequence ID" value="KDP46411.1"/>
    <property type="molecule type" value="Genomic_DNA"/>
</dbReference>
<keyword evidence="3 8" id="KW-0349">Heme</keyword>
<keyword evidence="7 9" id="KW-0503">Monooxygenase</keyword>
<evidence type="ECO:0008006" key="12">
    <source>
        <dbReference type="Google" id="ProtNLM"/>
    </source>
</evidence>
<dbReference type="PANTHER" id="PTHR24296">
    <property type="entry name" value="CYTOCHROME P450"/>
    <property type="match status" value="1"/>
</dbReference>
<dbReference type="PROSITE" id="PS00086">
    <property type="entry name" value="CYTOCHROME_P450"/>
    <property type="match status" value="1"/>
</dbReference>
<name>A0A067LD51_JATCU</name>
<dbReference type="CDD" id="cd11064">
    <property type="entry name" value="CYP86A"/>
    <property type="match status" value="1"/>
</dbReference>
<dbReference type="Gene3D" id="1.10.630.10">
    <property type="entry name" value="Cytochrome P450"/>
    <property type="match status" value="1"/>
</dbReference>
<evidence type="ECO:0000256" key="2">
    <source>
        <dbReference type="ARBA" id="ARBA00010617"/>
    </source>
</evidence>
<comment type="cofactor">
    <cofactor evidence="1 8">
        <name>heme</name>
        <dbReference type="ChEBI" id="CHEBI:30413"/>
    </cofactor>
</comment>
<keyword evidence="4 8" id="KW-0479">Metal-binding</keyword>
<dbReference type="PRINTS" id="PR00385">
    <property type="entry name" value="P450"/>
</dbReference>
<evidence type="ECO:0000256" key="1">
    <source>
        <dbReference type="ARBA" id="ARBA00001971"/>
    </source>
</evidence>
<keyword evidence="6 8" id="KW-0408">Iron</keyword>
<dbReference type="GO" id="GO:0006629">
    <property type="term" value="P:lipid metabolic process"/>
    <property type="evidence" value="ECO:0007669"/>
    <property type="project" value="UniProtKB-ARBA"/>
</dbReference>
<evidence type="ECO:0000256" key="8">
    <source>
        <dbReference type="PIRSR" id="PIRSR602401-1"/>
    </source>
</evidence>
<evidence type="ECO:0000313" key="10">
    <source>
        <dbReference type="EMBL" id="KDP46411.1"/>
    </source>
</evidence>
<dbReference type="Proteomes" id="UP000027138">
    <property type="component" value="Unassembled WGS sequence"/>
</dbReference>
<dbReference type="GO" id="GO:0020037">
    <property type="term" value="F:heme binding"/>
    <property type="evidence" value="ECO:0007669"/>
    <property type="project" value="InterPro"/>
</dbReference>
<proteinExistence type="inferred from homology"/>
<sequence length="468" mass="54689">MIPDILWHASKLHDFTTSILEQSGGTFLFKGIWFSGSDFLLLSDPINLHYILSRNFPNYHKGKEFKEIFEPLGNGIFNSDNDSWRIQRRIVHSFLKDKRFELAVKNSMEQKILKGLFLVLDNASKLESEVDMQDVIQRFTFDNICHLVLGFDPTSLCAESHEVAFEKAFDEIEEIILYRHLLPGCVWKLQRWLQIGEEKKFTKAWRLFDGFLQQCITRKQKQLAQQKSNDFDLLTFFLMKDDHQDQEEITKSDKFLADLALNLLSAGRDTIGAALVWLFWLVGKHPLVEKKILEEIKENLQGESNNWRLFNFEELKKLVYLHATICEVLRLYPPVPFEHKTSIKPDVLPSGHHVPENMRILYSLYSMGRMKDIWGEDCLEFRPERWISEKGRIKHFPSYKFIAFNSGPRTCLGKDLAFIKLKTVASAVLWNYSLRIVEDHHISPKISVILYMDKGLKVKVSKRFASLN</sequence>
<dbReference type="GO" id="GO:0004497">
    <property type="term" value="F:monooxygenase activity"/>
    <property type="evidence" value="ECO:0007669"/>
    <property type="project" value="UniProtKB-KW"/>
</dbReference>
<evidence type="ECO:0000256" key="9">
    <source>
        <dbReference type="RuleBase" id="RU000461"/>
    </source>
</evidence>